<reference evidence="9" key="1">
    <citation type="journal article" date="2019" name="Int. J. Syst. Evol. Microbiol.">
        <title>The Global Catalogue of Microorganisms (GCM) 10K type strain sequencing project: providing services to taxonomists for standard genome sequencing and annotation.</title>
        <authorList>
            <consortium name="The Broad Institute Genomics Platform"/>
            <consortium name="The Broad Institute Genome Sequencing Center for Infectious Disease"/>
            <person name="Wu L."/>
            <person name="Ma J."/>
        </authorList>
    </citation>
    <scope>NUCLEOTIDE SEQUENCE [LARGE SCALE GENOMIC DNA]</scope>
    <source>
        <strain evidence="9">CECT 8570</strain>
    </source>
</reference>
<dbReference type="InterPro" id="IPR005913">
    <property type="entry name" value="dTDP_dehydrorham_reduct"/>
</dbReference>
<dbReference type="InterPro" id="IPR036291">
    <property type="entry name" value="NAD(P)-bd_dom_sf"/>
</dbReference>
<dbReference type="EMBL" id="JBHSCX010000025">
    <property type="protein sequence ID" value="MFC4364392.1"/>
    <property type="molecule type" value="Genomic_DNA"/>
</dbReference>
<protein>
    <recommendedName>
        <fullName evidence="4 6">dTDP-4-dehydrorhamnose reductase</fullName>
        <ecNumber evidence="3 6">1.1.1.133</ecNumber>
    </recommendedName>
</protein>
<keyword evidence="9" id="KW-1185">Reference proteome</keyword>
<dbReference type="SUPFAM" id="SSF51735">
    <property type="entry name" value="NAD(P)-binding Rossmann-fold domains"/>
    <property type="match status" value="1"/>
</dbReference>
<evidence type="ECO:0000313" key="9">
    <source>
        <dbReference type="Proteomes" id="UP001595840"/>
    </source>
</evidence>
<evidence type="ECO:0000256" key="4">
    <source>
        <dbReference type="ARBA" id="ARBA00017099"/>
    </source>
</evidence>
<name>A0ABV8VCC7_9GAMM</name>
<evidence type="ECO:0000256" key="1">
    <source>
        <dbReference type="ARBA" id="ARBA00004781"/>
    </source>
</evidence>
<evidence type="ECO:0000256" key="6">
    <source>
        <dbReference type="RuleBase" id="RU364082"/>
    </source>
</evidence>
<dbReference type="InterPro" id="IPR029903">
    <property type="entry name" value="RmlD-like-bd"/>
</dbReference>
<dbReference type="PANTHER" id="PTHR10491:SF4">
    <property type="entry name" value="METHIONINE ADENOSYLTRANSFERASE 2 SUBUNIT BETA"/>
    <property type="match status" value="1"/>
</dbReference>
<proteinExistence type="inferred from homology"/>
<organism evidence="8 9">
    <name type="scientific">Simiduia curdlanivorans</name>
    <dbReference type="NCBI Taxonomy" id="1492769"/>
    <lineage>
        <taxon>Bacteria</taxon>
        <taxon>Pseudomonadati</taxon>
        <taxon>Pseudomonadota</taxon>
        <taxon>Gammaproteobacteria</taxon>
        <taxon>Cellvibrionales</taxon>
        <taxon>Cellvibrionaceae</taxon>
        <taxon>Simiduia</taxon>
    </lineage>
</organism>
<comment type="similarity">
    <text evidence="2 6">Belongs to the dTDP-4-dehydrorhamnose reductase family.</text>
</comment>
<dbReference type="EC" id="1.1.1.133" evidence="3 6"/>
<comment type="catalytic activity">
    <reaction evidence="5 6">
        <text>dTDP-beta-L-rhamnose + NADP(+) = dTDP-4-dehydro-beta-L-rhamnose + NADPH + H(+)</text>
        <dbReference type="Rhea" id="RHEA:21796"/>
        <dbReference type="ChEBI" id="CHEBI:15378"/>
        <dbReference type="ChEBI" id="CHEBI:57510"/>
        <dbReference type="ChEBI" id="CHEBI:57783"/>
        <dbReference type="ChEBI" id="CHEBI:58349"/>
        <dbReference type="ChEBI" id="CHEBI:62830"/>
        <dbReference type="EC" id="1.1.1.133"/>
    </reaction>
</comment>
<comment type="caution">
    <text evidence="8">The sequence shown here is derived from an EMBL/GenBank/DDBJ whole genome shotgun (WGS) entry which is preliminary data.</text>
</comment>
<evidence type="ECO:0000259" key="7">
    <source>
        <dbReference type="Pfam" id="PF04321"/>
    </source>
</evidence>
<sequence length="295" mass="32258">MAINILLTDTSSPLGIGLRNKFESTTFRFVAEHPAELSWRDESQVREYLAEVKPHLVLNTIGWGEGTAIKPDLLADGAECLGRCLAGSSASVLHLSSYRIFHGEGKVSHTEADVPKAASDLSKAFAQAESAILGALPSSLVLRSSWVLSTEGGSLLARLLADFEAGRSTVISEHWRGTPVMVSDVVRAVYAVTQQIIYGANNWGVMHFGSSDVCSESVFAHKIQDMVQAETGRLLQLEAIETETDNSAVLEVRRLRDCFGLQPRSWRQGLRPAVRRWLDRRGLLAEVDSAVVEND</sequence>
<comment type="function">
    <text evidence="6">Catalyzes the reduction of dTDP-6-deoxy-L-lyxo-4-hexulose to yield dTDP-L-rhamnose.</text>
</comment>
<accession>A0ABV8VCC7</accession>
<dbReference type="Gene3D" id="3.90.25.10">
    <property type="entry name" value="UDP-galactose 4-epimerase, domain 1"/>
    <property type="match status" value="1"/>
</dbReference>
<comment type="cofactor">
    <cofactor evidence="6">
        <name>Mg(2+)</name>
        <dbReference type="ChEBI" id="CHEBI:18420"/>
    </cofactor>
    <text evidence="6">Binds 1 Mg(2+) ion per monomer.</text>
</comment>
<feature type="domain" description="RmlD-like substrate binding" evidence="7">
    <location>
        <begin position="4"/>
        <end position="275"/>
    </location>
</feature>
<evidence type="ECO:0000256" key="2">
    <source>
        <dbReference type="ARBA" id="ARBA00010944"/>
    </source>
</evidence>
<keyword evidence="6" id="KW-0560">Oxidoreductase</keyword>
<dbReference type="PANTHER" id="PTHR10491">
    <property type="entry name" value="DTDP-4-DEHYDRORHAMNOSE REDUCTASE"/>
    <property type="match status" value="1"/>
</dbReference>
<keyword evidence="6" id="KW-0521">NADP</keyword>
<dbReference type="RefSeq" id="WP_290260816.1">
    <property type="nucleotide sequence ID" value="NZ_JAUFQG010000004.1"/>
</dbReference>
<dbReference type="Proteomes" id="UP001595840">
    <property type="component" value="Unassembled WGS sequence"/>
</dbReference>
<comment type="pathway">
    <text evidence="1 6">Carbohydrate biosynthesis; dTDP-L-rhamnose biosynthesis.</text>
</comment>
<evidence type="ECO:0000256" key="3">
    <source>
        <dbReference type="ARBA" id="ARBA00012929"/>
    </source>
</evidence>
<evidence type="ECO:0000313" key="8">
    <source>
        <dbReference type="EMBL" id="MFC4364392.1"/>
    </source>
</evidence>
<evidence type="ECO:0000256" key="5">
    <source>
        <dbReference type="ARBA" id="ARBA00048200"/>
    </source>
</evidence>
<dbReference type="Pfam" id="PF04321">
    <property type="entry name" value="RmlD_sub_bind"/>
    <property type="match status" value="1"/>
</dbReference>
<dbReference type="Gene3D" id="3.40.50.720">
    <property type="entry name" value="NAD(P)-binding Rossmann-like Domain"/>
    <property type="match status" value="1"/>
</dbReference>
<gene>
    <name evidence="8" type="ORF">ACFOX3_18940</name>
</gene>